<dbReference type="Pfam" id="PF13610">
    <property type="entry name" value="DDE_Tnp_IS240"/>
    <property type="match status" value="1"/>
</dbReference>
<proteinExistence type="predicted"/>
<organism evidence="2 3">
    <name type="scientific">Reticulibacter mediterranei</name>
    <dbReference type="NCBI Taxonomy" id="2778369"/>
    <lineage>
        <taxon>Bacteria</taxon>
        <taxon>Bacillati</taxon>
        <taxon>Chloroflexota</taxon>
        <taxon>Ktedonobacteria</taxon>
        <taxon>Ktedonobacterales</taxon>
        <taxon>Reticulibacteraceae</taxon>
        <taxon>Reticulibacter</taxon>
    </lineage>
</organism>
<feature type="domain" description="DDE" evidence="1">
    <location>
        <begin position="4"/>
        <end position="53"/>
    </location>
</feature>
<evidence type="ECO:0000313" key="3">
    <source>
        <dbReference type="Proteomes" id="UP000597444"/>
    </source>
</evidence>
<dbReference type="EMBL" id="BNJK01000001">
    <property type="protein sequence ID" value="GHO90193.1"/>
    <property type="molecule type" value="Genomic_DNA"/>
</dbReference>
<evidence type="ECO:0000313" key="2">
    <source>
        <dbReference type="EMBL" id="GHO90193.1"/>
    </source>
</evidence>
<evidence type="ECO:0000259" key="1">
    <source>
        <dbReference type="Pfam" id="PF13610"/>
    </source>
</evidence>
<protein>
    <recommendedName>
        <fullName evidence="1">DDE domain-containing protein</fullName>
    </recommendedName>
</protein>
<reference evidence="2" key="1">
    <citation type="submission" date="2020-10" db="EMBL/GenBank/DDBJ databases">
        <title>Taxonomic study of unclassified bacteria belonging to the class Ktedonobacteria.</title>
        <authorList>
            <person name="Yabe S."/>
            <person name="Wang C.M."/>
            <person name="Zheng Y."/>
            <person name="Sakai Y."/>
            <person name="Cavaletti L."/>
            <person name="Monciardini P."/>
            <person name="Donadio S."/>
        </authorList>
    </citation>
    <scope>NUCLEOTIDE SEQUENCE</scope>
    <source>
        <strain evidence="2">ID150040</strain>
    </source>
</reference>
<dbReference type="InterPro" id="IPR032874">
    <property type="entry name" value="DDE_dom"/>
</dbReference>
<gene>
    <name evidence="2" type="ORF">KSF_002410</name>
</gene>
<dbReference type="AlphaFoldDB" id="A0A8J3ICY2"/>
<sequence length="77" mass="8811">MELRQVKYLNNLIEQEHRFIKHLIKPGLGFFSFETASRTLQGYEVMNMLRKGQIQGVAKGDIFSLQAFIAHLFGLAA</sequence>
<comment type="caution">
    <text evidence="2">The sequence shown here is derived from an EMBL/GenBank/DDBJ whole genome shotgun (WGS) entry which is preliminary data.</text>
</comment>
<keyword evidence="3" id="KW-1185">Reference proteome</keyword>
<accession>A0A8J3ICY2</accession>
<name>A0A8J3ICY2_9CHLR</name>
<dbReference type="Proteomes" id="UP000597444">
    <property type="component" value="Unassembled WGS sequence"/>
</dbReference>